<protein>
    <recommendedName>
        <fullName evidence="2">Rad50/SbcC-type AAA domain-containing protein</fullName>
    </recommendedName>
</protein>
<proteinExistence type="predicted"/>
<dbReference type="Proteomes" id="UP000298355">
    <property type="component" value="Unassembled WGS sequence"/>
</dbReference>
<evidence type="ECO:0000313" key="3">
    <source>
        <dbReference type="EMBL" id="TFC99601.1"/>
    </source>
</evidence>
<gene>
    <name evidence="3" type="ORF">E3O65_05585</name>
</gene>
<dbReference type="PANTHER" id="PTHR32182:SF22">
    <property type="entry name" value="ATP-DEPENDENT ENDONUCLEASE, OLD FAMILY-RELATED"/>
    <property type="match status" value="1"/>
</dbReference>
<organism evidence="3 4">
    <name type="scientific">Cryobacterium breve</name>
    <dbReference type="NCBI Taxonomy" id="1259258"/>
    <lineage>
        <taxon>Bacteria</taxon>
        <taxon>Bacillati</taxon>
        <taxon>Actinomycetota</taxon>
        <taxon>Actinomycetes</taxon>
        <taxon>Micrococcales</taxon>
        <taxon>Microbacteriaceae</taxon>
        <taxon>Cryobacterium</taxon>
    </lineage>
</organism>
<evidence type="ECO:0000259" key="2">
    <source>
        <dbReference type="Pfam" id="PF13476"/>
    </source>
</evidence>
<dbReference type="InterPro" id="IPR038729">
    <property type="entry name" value="Rad50/SbcC_AAA"/>
</dbReference>
<reference evidence="3 4" key="1">
    <citation type="submission" date="2019-03" db="EMBL/GenBank/DDBJ databases">
        <title>Genomics of glacier-inhabiting Cryobacterium strains.</title>
        <authorList>
            <person name="Liu Q."/>
            <person name="Xin Y.-H."/>
        </authorList>
    </citation>
    <scope>NUCLEOTIDE SEQUENCE [LARGE SCALE GENOMIC DNA]</scope>
    <source>
        <strain evidence="3 4">TMT4-23</strain>
    </source>
</reference>
<dbReference type="SUPFAM" id="SSF52540">
    <property type="entry name" value="P-loop containing nucleoside triphosphate hydrolases"/>
    <property type="match status" value="1"/>
</dbReference>
<dbReference type="InterPro" id="IPR027417">
    <property type="entry name" value="P-loop_NTPase"/>
</dbReference>
<feature type="domain" description="Rad50/SbcC-type AAA" evidence="2">
    <location>
        <begin position="32"/>
        <end position="80"/>
    </location>
</feature>
<evidence type="ECO:0000256" key="1">
    <source>
        <dbReference type="ARBA" id="ARBA00023236"/>
    </source>
</evidence>
<dbReference type="PANTHER" id="PTHR32182">
    <property type="entry name" value="DNA REPLICATION AND REPAIR PROTEIN RECF"/>
    <property type="match status" value="1"/>
</dbReference>
<dbReference type="EMBL" id="SOGJ01000013">
    <property type="protein sequence ID" value="TFC99601.1"/>
    <property type="molecule type" value="Genomic_DNA"/>
</dbReference>
<dbReference type="Gene3D" id="3.40.50.300">
    <property type="entry name" value="P-loop containing nucleotide triphosphate hydrolases"/>
    <property type="match status" value="1"/>
</dbReference>
<name>A0ABY2J7D0_9MICO</name>
<dbReference type="Pfam" id="PF13476">
    <property type="entry name" value="AAA_23"/>
    <property type="match status" value="1"/>
</dbReference>
<evidence type="ECO:0000313" key="4">
    <source>
        <dbReference type="Proteomes" id="UP000298355"/>
    </source>
</evidence>
<comment type="caution">
    <text evidence="3">The sequence shown here is derived from an EMBL/GenBank/DDBJ whole genome shotgun (WGS) entry which is preliminary data.</text>
</comment>
<sequence>MPPDLVGSNCQTRQRNYAMHSTHYRGNHLITRVRIRGYRKFRSLDFRPHPTFNVLVGNNQAGKSTLLEAIGMAVTGRINGRTVSEELNPHWFHAQTVAEYLAARARRENPLPPEIFIEVTLQDRSEFAPLIGADDLDKPSGHAPGVRLRIRLNPEYRDEFSAYVSEPGTKLLPTEYFTADWRSFQGNHLTQRPRALAVAVIDS</sequence>
<accession>A0ABY2J7D0</accession>
<keyword evidence="4" id="KW-1185">Reference proteome</keyword>
<keyword evidence="1" id="KW-0227">DNA damage</keyword>
<keyword evidence="1" id="KW-0742">SOS response</keyword>